<evidence type="ECO:0000313" key="10">
    <source>
        <dbReference type="Proteomes" id="UP000308705"/>
    </source>
</evidence>
<dbReference type="GO" id="GO:0009252">
    <property type="term" value="P:peptidoglycan biosynthetic process"/>
    <property type="evidence" value="ECO:0007669"/>
    <property type="project" value="UniProtKB-UniRule"/>
</dbReference>
<dbReference type="GO" id="GO:0005886">
    <property type="term" value="C:plasma membrane"/>
    <property type="evidence" value="ECO:0007669"/>
    <property type="project" value="UniProtKB-SubCell"/>
</dbReference>
<dbReference type="Gene3D" id="3.30.1490.480">
    <property type="entry name" value="Endolytic murein transglycosylase"/>
    <property type="match status" value="1"/>
</dbReference>
<evidence type="ECO:0000256" key="2">
    <source>
        <dbReference type="ARBA" id="ARBA00022692"/>
    </source>
</evidence>
<dbReference type="Proteomes" id="UP000308705">
    <property type="component" value="Unassembled WGS sequence"/>
</dbReference>
<evidence type="ECO:0000256" key="8">
    <source>
        <dbReference type="SAM" id="MobiDB-lite"/>
    </source>
</evidence>
<evidence type="ECO:0000256" key="3">
    <source>
        <dbReference type="ARBA" id="ARBA00022989"/>
    </source>
</evidence>
<dbReference type="AlphaFoldDB" id="A0A4U3M4E2"/>
<sequence length="379" mass="40854">MNDLDMDSLLGASDEGGSRRSRKQQSRSRRRRRRTRRKGAAASVIAIVIIVGILGGGGYLGYKWVSDAVTADDYTGSGTGEVVIEIEEGATAGDVAAELEKEDVVASARAFIQAVDAAGKGGSLQPGHYAMKKQMSAAAAVGLLDPEKRLRDSLTIPEGYRATRVYDTLAEATGIPAKEFANAAKGDIGLPSYAKGKAEGFLFPATYELPPNITAGEILTRMTDRFNETAEKFDLNAEARRLGFTPMQIMTIASIVQAESGTPDDMGKVARVIYNRLALNPPMKLQMDSTTMYALNKYGIAATFEEIKSKSPYNTYYVDGLPPGPIANPGDHAIEAALKPTKGDWLFFVTTDPKNGITEFTASATEFERLRAKFNATQN</sequence>
<name>A0A4U3M4E2_9ACTN</name>
<comment type="subcellular location">
    <subcellularLocation>
        <location evidence="7">Cell membrane</location>
        <topology evidence="7">Single-pass membrane protein</topology>
    </subcellularLocation>
</comment>
<dbReference type="CDD" id="cd08010">
    <property type="entry name" value="MltG_like"/>
    <property type="match status" value="1"/>
</dbReference>
<keyword evidence="10" id="KW-1185">Reference proteome</keyword>
<dbReference type="GO" id="GO:0071555">
    <property type="term" value="P:cell wall organization"/>
    <property type="evidence" value="ECO:0007669"/>
    <property type="project" value="UniProtKB-KW"/>
</dbReference>
<organism evidence="9 10">
    <name type="scientific">Herbidospora galbida</name>
    <dbReference type="NCBI Taxonomy" id="2575442"/>
    <lineage>
        <taxon>Bacteria</taxon>
        <taxon>Bacillati</taxon>
        <taxon>Actinomycetota</taxon>
        <taxon>Actinomycetes</taxon>
        <taxon>Streptosporangiales</taxon>
        <taxon>Streptosporangiaceae</taxon>
        <taxon>Herbidospora</taxon>
    </lineage>
</organism>
<evidence type="ECO:0000256" key="1">
    <source>
        <dbReference type="ARBA" id="ARBA00022475"/>
    </source>
</evidence>
<comment type="function">
    <text evidence="7">Functions as a peptidoglycan terminase that cleaves nascent peptidoglycan strands endolytically to terminate their elongation.</text>
</comment>
<evidence type="ECO:0000256" key="5">
    <source>
        <dbReference type="ARBA" id="ARBA00023239"/>
    </source>
</evidence>
<dbReference type="OrthoDB" id="9814591at2"/>
<keyword evidence="4 7" id="KW-0472">Membrane</keyword>
<dbReference type="GO" id="GO:0008932">
    <property type="term" value="F:lytic endotransglycosylase activity"/>
    <property type="evidence" value="ECO:0007669"/>
    <property type="project" value="UniProtKB-UniRule"/>
</dbReference>
<comment type="caution">
    <text evidence="9">The sequence shown here is derived from an EMBL/GenBank/DDBJ whole genome shotgun (WGS) entry which is preliminary data.</text>
</comment>
<protein>
    <recommendedName>
        <fullName evidence="7">Endolytic murein transglycosylase</fullName>
        <ecNumber evidence="7">4.2.2.29</ecNumber>
    </recommendedName>
    <alternativeName>
        <fullName evidence="7">Peptidoglycan lytic transglycosylase</fullName>
    </alternativeName>
    <alternativeName>
        <fullName evidence="7">Peptidoglycan polymerization terminase</fullName>
    </alternativeName>
</protein>
<feature type="transmembrane region" description="Helical" evidence="7">
    <location>
        <begin position="39"/>
        <end position="62"/>
    </location>
</feature>
<dbReference type="EC" id="4.2.2.29" evidence="7"/>
<feature type="site" description="Important for catalytic activity" evidence="7">
    <location>
        <position position="259"/>
    </location>
</feature>
<evidence type="ECO:0000256" key="7">
    <source>
        <dbReference type="HAMAP-Rule" id="MF_02065"/>
    </source>
</evidence>
<dbReference type="Pfam" id="PF02618">
    <property type="entry name" value="YceG"/>
    <property type="match status" value="1"/>
</dbReference>
<evidence type="ECO:0000313" key="9">
    <source>
        <dbReference type="EMBL" id="TKK83591.1"/>
    </source>
</evidence>
<evidence type="ECO:0000256" key="6">
    <source>
        <dbReference type="ARBA" id="ARBA00023316"/>
    </source>
</evidence>
<feature type="region of interest" description="Disordered" evidence="8">
    <location>
        <begin position="1"/>
        <end position="37"/>
    </location>
</feature>
<dbReference type="PANTHER" id="PTHR30518">
    <property type="entry name" value="ENDOLYTIC MUREIN TRANSGLYCOSYLASE"/>
    <property type="match status" value="1"/>
</dbReference>
<reference evidence="9 10" key="1">
    <citation type="submission" date="2019-04" db="EMBL/GenBank/DDBJ databases">
        <title>Herbidospora sp. NEAU-GS14.nov., a novel actinomycete isolated from soil.</title>
        <authorList>
            <person name="Han L."/>
        </authorList>
    </citation>
    <scope>NUCLEOTIDE SEQUENCE [LARGE SCALE GENOMIC DNA]</scope>
    <source>
        <strain evidence="9 10">NEAU-GS14</strain>
    </source>
</reference>
<keyword evidence="3 7" id="KW-1133">Transmembrane helix</keyword>
<accession>A0A4U3M4E2</accession>
<comment type="catalytic activity">
    <reaction evidence="7">
        <text>a peptidoglycan chain = a peptidoglycan chain with N-acetyl-1,6-anhydromuramyl-[peptide] at the reducing end + a peptidoglycan chain with N-acetylglucosamine at the non-reducing end.</text>
        <dbReference type="EC" id="4.2.2.29"/>
    </reaction>
</comment>
<gene>
    <name evidence="7 9" type="primary">mltG</name>
    <name evidence="9" type="ORF">FDA94_33140</name>
</gene>
<comment type="similarity">
    <text evidence="7">Belongs to the transglycosylase MltG family.</text>
</comment>
<keyword evidence="1 7" id="KW-1003">Cell membrane</keyword>
<keyword evidence="5 7" id="KW-0456">Lyase</keyword>
<dbReference type="NCBIfam" id="TIGR00247">
    <property type="entry name" value="endolytic transglycosylase MltG"/>
    <property type="match status" value="1"/>
</dbReference>
<keyword evidence="6 7" id="KW-0961">Cell wall biogenesis/degradation</keyword>
<dbReference type="HAMAP" id="MF_02065">
    <property type="entry name" value="MltG"/>
    <property type="match status" value="1"/>
</dbReference>
<dbReference type="PANTHER" id="PTHR30518:SF2">
    <property type="entry name" value="ENDOLYTIC MUREIN TRANSGLYCOSYLASE"/>
    <property type="match status" value="1"/>
</dbReference>
<keyword evidence="2 7" id="KW-0812">Transmembrane</keyword>
<proteinExistence type="inferred from homology"/>
<evidence type="ECO:0000256" key="4">
    <source>
        <dbReference type="ARBA" id="ARBA00023136"/>
    </source>
</evidence>
<dbReference type="EMBL" id="SZQA01000044">
    <property type="protein sequence ID" value="TKK83591.1"/>
    <property type="molecule type" value="Genomic_DNA"/>
</dbReference>
<dbReference type="InterPro" id="IPR003770">
    <property type="entry name" value="MLTG-like"/>
</dbReference>
<feature type="compositionally biased region" description="Basic residues" evidence="8">
    <location>
        <begin position="19"/>
        <end position="37"/>
    </location>
</feature>